<keyword evidence="3" id="KW-0804">Transcription</keyword>
<accession>A0A496PHH9</accession>
<dbReference type="PANTHER" id="PTHR30146:SF109">
    <property type="entry name" value="HTH-TYPE TRANSCRIPTIONAL REGULATOR GALS"/>
    <property type="match status" value="1"/>
</dbReference>
<dbReference type="InterPro" id="IPR010982">
    <property type="entry name" value="Lambda_DNA-bd_dom_sf"/>
</dbReference>
<protein>
    <submittedName>
        <fullName evidence="5">LacI family transcriptional regulator</fullName>
    </submittedName>
</protein>
<evidence type="ECO:0000313" key="5">
    <source>
        <dbReference type="EMBL" id="RKW69938.1"/>
    </source>
</evidence>
<dbReference type="PANTHER" id="PTHR30146">
    <property type="entry name" value="LACI-RELATED TRANSCRIPTIONAL REPRESSOR"/>
    <property type="match status" value="1"/>
</dbReference>
<dbReference type="Gene3D" id="3.40.50.2300">
    <property type="match status" value="2"/>
</dbReference>
<dbReference type="SMART" id="SM00354">
    <property type="entry name" value="HTH_LACI"/>
    <property type="match status" value="1"/>
</dbReference>
<dbReference type="Pfam" id="PF00356">
    <property type="entry name" value="LacI"/>
    <property type="match status" value="1"/>
</dbReference>
<evidence type="ECO:0000313" key="6">
    <source>
        <dbReference type="Proteomes" id="UP000273119"/>
    </source>
</evidence>
<dbReference type="Proteomes" id="UP000273119">
    <property type="component" value="Unassembled WGS sequence"/>
</dbReference>
<dbReference type="InterPro" id="IPR028082">
    <property type="entry name" value="Peripla_BP_I"/>
</dbReference>
<dbReference type="InterPro" id="IPR000843">
    <property type="entry name" value="HTH_LacI"/>
</dbReference>
<dbReference type="CDD" id="cd06267">
    <property type="entry name" value="PBP1_LacI_sugar_binding-like"/>
    <property type="match status" value="1"/>
</dbReference>
<reference evidence="5 6" key="1">
    <citation type="submission" date="2018-07" db="EMBL/GenBank/DDBJ databases">
        <title>Arthrobacter sp. nov., isolated from raw cow's milk with high bacterial count.</title>
        <authorList>
            <person name="Hahne J."/>
            <person name="Isele D."/>
            <person name="Lipski A."/>
        </authorList>
    </citation>
    <scope>NUCLEOTIDE SEQUENCE [LARGE SCALE GENOMIC DNA]</scope>
    <source>
        <strain evidence="5 6">JZ R-183</strain>
    </source>
</reference>
<feature type="domain" description="HTH lacI-type" evidence="4">
    <location>
        <begin position="9"/>
        <end position="63"/>
    </location>
</feature>
<dbReference type="SUPFAM" id="SSF53822">
    <property type="entry name" value="Periplasmic binding protein-like I"/>
    <property type="match status" value="1"/>
</dbReference>
<keyword evidence="6" id="KW-1185">Reference proteome</keyword>
<dbReference type="AlphaFoldDB" id="A0A496PHH9"/>
<keyword evidence="1" id="KW-0805">Transcription regulation</keyword>
<proteinExistence type="predicted"/>
<evidence type="ECO:0000256" key="1">
    <source>
        <dbReference type="ARBA" id="ARBA00023015"/>
    </source>
</evidence>
<dbReference type="SUPFAM" id="SSF47413">
    <property type="entry name" value="lambda repressor-like DNA-binding domains"/>
    <property type="match status" value="1"/>
</dbReference>
<dbReference type="InterPro" id="IPR046335">
    <property type="entry name" value="LacI/GalR-like_sensor"/>
</dbReference>
<comment type="caution">
    <text evidence="5">The sequence shown here is derived from an EMBL/GenBank/DDBJ whole genome shotgun (WGS) entry which is preliminary data.</text>
</comment>
<dbReference type="Pfam" id="PF13377">
    <property type="entry name" value="Peripla_BP_3"/>
    <property type="match status" value="1"/>
</dbReference>
<evidence type="ECO:0000259" key="4">
    <source>
        <dbReference type="PROSITE" id="PS50932"/>
    </source>
</evidence>
<evidence type="ECO:0000256" key="2">
    <source>
        <dbReference type="ARBA" id="ARBA00023125"/>
    </source>
</evidence>
<dbReference type="PROSITE" id="PS50932">
    <property type="entry name" value="HTH_LACI_2"/>
    <property type="match status" value="1"/>
</dbReference>
<sequence>MVAVSSGKPSVYDVATAAGVSTASVSRYFRSPGKLSAATRTRIGQAVDRLGYLPSGAARGLAERRTGMVGLYSFSQHEPDELERSVHGQPGTVERITESGRPPCLFPLFSDEVLRGVELECTLRRLPLVVGWQDTEDRGVDLDDIAGRGDGVIVLPSTVSDDHLRRLSRHKPVVLVSQPVPDGIAASSVSVDNQGGVREVTTHLADDHGARSFWYAGSTQGAEFEARFRGFEGALRERGLPVPAEPFVGTGSRSLTIEAVRAAFARTPALATSLPDAIVCSSDQTALGVLFVLAELGIQVPTQVAVTGFDGIDAGHVSEPPLTTVRQPMDELGREAVSLLQQHLADDAVPGSVVLPVTLVLRRSCGCP</sequence>
<keyword evidence="2" id="KW-0238">DNA-binding</keyword>
<gene>
    <name evidence="5" type="ORF">DWQ67_10765</name>
</gene>
<dbReference type="GO" id="GO:0003700">
    <property type="term" value="F:DNA-binding transcription factor activity"/>
    <property type="evidence" value="ECO:0007669"/>
    <property type="project" value="TreeGrafter"/>
</dbReference>
<dbReference type="EMBL" id="QQXL01000006">
    <property type="protein sequence ID" value="RKW69938.1"/>
    <property type="molecule type" value="Genomic_DNA"/>
</dbReference>
<name>A0A496PHH9_9MICC</name>
<dbReference type="CDD" id="cd01392">
    <property type="entry name" value="HTH_LacI"/>
    <property type="match status" value="1"/>
</dbReference>
<dbReference type="GO" id="GO:0000976">
    <property type="term" value="F:transcription cis-regulatory region binding"/>
    <property type="evidence" value="ECO:0007669"/>
    <property type="project" value="TreeGrafter"/>
</dbReference>
<organism evidence="5 6">
    <name type="scientific">Galactobacter caseinivorans</name>
    <dbReference type="NCBI Taxonomy" id="2676123"/>
    <lineage>
        <taxon>Bacteria</taxon>
        <taxon>Bacillati</taxon>
        <taxon>Actinomycetota</taxon>
        <taxon>Actinomycetes</taxon>
        <taxon>Micrococcales</taxon>
        <taxon>Micrococcaceae</taxon>
        <taxon>Galactobacter</taxon>
    </lineage>
</organism>
<dbReference type="Gene3D" id="1.10.260.40">
    <property type="entry name" value="lambda repressor-like DNA-binding domains"/>
    <property type="match status" value="1"/>
</dbReference>
<evidence type="ECO:0000256" key="3">
    <source>
        <dbReference type="ARBA" id="ARBA00023163"/>
    </source>
</evidence>